<dbReference type="RefSeq" id="WP_231823278.1">
    <property type="nucleotide sequence ID" value="NZ_JAJPDE010000062.1"/>
</dbReference>
<dbReference type="EMBL" id="JAJPDE010000062">
    <property type="protein sequence ID" value="MCD7130586.1"/>
    <property type="molecule type" value="Genomic_DNA"/>
</dbReference>
<comment type="caution">
    <text evidence="1">The sequence shown here is derived from an EMBL/GenBank/DDBJ whole genome shotgun (WGS) entry which is preliminary data.</text>
</comment>
<name>A0ABS8R718_9LACO</name>
<evidence type="ECO:0000313" key="2">
    <source>
        <dbReference type="Proteomes" id="UP001199710"/>
    </source>
</evidence>
<proteinExistence type="predicted"/>
<dbReference type="Proteomes" id="UP001199710">
    <property type="component" value="Unassembled WGS sequence"/>
</dbReference>
<evidence type="ECO:0000313" key="1">
    <source>
        <dbReference type="EMBL" id="MCD7130586.1"/>
    </source>
</evidence>
<accession>A0ABS8R718</accession>
<sequence>MQASLDEQDYQVITNEVLRRIKERYNLVPKRTSQIDKWIGIQQFTNQLPIKKDKEWVRMFILTLPVFKKWVINLNAGQGRPTRVNLTKALPWIMDHQDEIDWNQSLPR</sequence>
<keyword evidence="2" id="KW-1185">Reference proteome</keyword>
<protein>
    <submittedName>
        <fullName evidence="1">Uncharacterized protein</fullName>
    </submittedName>
</protein>
<organism evidence="1 2">
    <name type="scientific">Limosilactobacillus agrestis</name>
    <dbReference type="NCBI Taxonomy" id="2759748"/>
    <lineage>
        <taxon>Bacteria</taxon>
        <taxon>Bacillati</taxon>
        <taxon>Bacillota</taxon>
        <taxon>Bacilli</taxon>
        <taxon>Lactobacillales</taxon>
        <taxon>Lactobacillaceae</taxon>
        <taxon>Limosilactobacillus</taxon>
    </lineage>
</organism>
<gene>
    <name evidence="1" type="ORF">LTY36_05190</name>
</gene>
<reference evidence="1 2" key="1">
    <citation type="submission" date="2021-12" db="EMBL/GenBank/DDBJ databases">
        <title>A phylogenomic analysis of Limosilactobacillus reuteri reveals ancient and stable evolutionary relationships with rodents and birds and zoonotic transmission to humans.</title>
        <authorList>
            <person name="Li F."/>
            <person name="Li X."/>
            <person name="Cheng C."/>
            <person name="Tollenaar S."/>
            <person name="Zhang J.S."/>
            <person name="Simpson D."/>
            <person name="Tasseva G."/>
            <person name="Perez-Munoz M.E."/>
            <person name="Frese S."/>
            <person name="Gaenzle M.G."/>
            <person name="Walter J."/>
            <person name="Zheng J."/>
        </authorList>
    </citation>
    <scope>NUCLEOTIDE SEQUENCE [LARGE SCALE GENOMIC DNA]</scope>
    <source>
        <strain evidence="1 2">BG-MG3-B</strain>
    </source>
</reference>